<reference evidence="2 3" key="1">
    <citation type="submission" date="2018-01" db="EMBL/GenBank/DDBJ databases">
        <title>Draft genome of the strawberry crown rot pathogen Phytophthora cactorum.</title>
        <authorList>
            <person name="Armitage A.D."/>
            <person name="Lysoe E."/>
            <person name="Nellist C.F."/>
            <person name="Harrison R.J."/>
            <person name="Brurberg M.B."/>
        </authorList>
    </citation>
    <scope>NUCLEOTIDE SEQUENCE [LARGE SCALE GENOMIC DNA]</scope>
    <source>
        <strain evidence="2 3">10300</strain>
    </source>
</reference>
<proteinExistence type="predicted"/>
<evidence type="ECO:0000256" key="1">
    <source>
        <dbReference type="SAM" id="MobiDB-lite"/>
    </source>
</evidence>
<dbReference type="EMBL" id="MJFZ01003158">
    <property type="protein sequence ID" value="RAW20257.1"/>
    <property type="molecule type" value="Genomic_DNA"/>
</dbReference>
<dbReference type="VEuPathDB" id="FungiDB:PC110_g23301"/>
<name>A0A329R662_9STRA</name>
<organism evidence="2 3">
    <name type="scientific">Phytophthora cactorum</name>
    <dbReference type="NCBI Taxonomy" id="29920"/>
    <lineage>
        <taxon>Eukaryota</taxon>
        <taxon>Sar</taxon>
        <taxon>Stramenopiles</taxon>
        <taxon>Oomycota</taxon>
        <taxon>Peronosporomycetes</taxon>
        <taxon>Peronosporales</taxon>
        <taxon>Peronosporaceae</taxon>
        <taxon>Phytophthora</taxon>
    </lineage>
</organism>
<dbReference type="Proteomes" id="UP000251314">
    <property type="component" value="Unassembled WGS sequence"/>
</dbReference>
<keyword evidence="3" id="KW-1185">Reference proteome</keyword>
<dbReference type="AlphaFoldDB" id="A0A329R662"/>
<gene>
    <name evidence="2" type="ORF">PC110_g23301</name>
</gene>
<feature type="non-terminal residue" evidence="2">
    <location>
        <position position="1"/>
    </location>
</feature>
<comment type="caution">
    <text evidence="2">The sequence shown here is derived from an EMBL/GenBank/DDBJ whole genome shotgun (WGS) entry which is preliminary data.</text>
</comment>
<protein>
    <submittedName>
        <fullName evidence="2">Uncharacterized protein</fullName>
    </submittedName>
</protein>
<sequence>REHAVPSQKKTSLEDDGVDDSSKEITINYSKHHNGAGHVPCSGGALAATHRQSVVLAQLKAQFRGEDADEGDQVGGGPPSGTLMAPALARFLW</sequence>
<evidence type="ECO:0000313" key="3">
    <source>
        <dbReference type="Proteomes" id="UP000251314"/>
    </source>
</evidence>
<dbReference type="OrthoDB" id="10491009at2759"/>
<feature type="region of interest" description="Disordered" evidence="1">
    <location>
        <begin position="1"/>
        <end position="44"/>
    </location>
</feature>
<evidence type="ECO:0000313" key="2">
    <source>
        <dbReference type="EMBL" id="RAW20257.1"/>
    </source>
</evidence>
<accession>A0A329R662</accession>